<keyword evidence="2" id="KW-1185">Reference proteome</keyword>
<gene>
    <name evidence="1" type="ORF">DTO10_23460</name>
</gene>
<protein>
    <recommendedName>
        <fullName evidence="3">Ribbon-helix-helix protein CopG domain-containing protein</fullName>
    </recommendedName>
</protein>
<dbReference type="RefSeq" id="WP_116821982.1">
    <property type="nucleotide sequence ID" value="NZ_CP030926.1"/>
</dbReference>
<organism evidence="1 2">
    <name type="scientific">Peribacillus butanolivorans</name>
    <dbReference type="NCBI Taxonomy" id="421767"/>
    <lineage>
        <taxon>Bacteria</taxon>
        <taxon>Bacillati</taxon>
        <taxon>Bacillota</taxon>
        <taxon>Bacilli</taxon>
        <taxon>Bacillales</taxon>
        <taxon>Bacillaceae</taxon>
        <taxon>Peribacillus</taxon>
    </lineage>
</organism>
<dbReference type="EMBL" id="CP030926">
    <property type="protein sequence ID" value="AXN41041.1"/>
    <property type="molecule type" value="Genomic_DNA"/>
</dbReference>
<sequence length="82" mass="9888">MDIFLRNIDPIAVKKFDEMAKKKSISRQELLKAIIEKFAYEKEQNEKDMRMEMIISKNILVMEKMTQAVERLENLMFELMEE</sequence>
<evidence type="ECO:0000313" key="2">
    <source>
        <dbReference type="Proteomes" id="UP000260457"/>
    </source>
</evidence>
<evidence type="ECO:0000313" key="1">
    <source>
        <dbReference type="EMBL" id="AXN41041.1"/>
    </source>
</evidence>
<dbReference type="Proteomes" id="UP000260457">
    <property type="component" value="Chromosome"/>
</dbReference>
<accession>A0ABM6XR66</accession>
<name>A0ABM6XR66_9BACI</name>
<proteinExistence type="predicted"/>
<evidence type="ECO:0008006" key="3">
    <source>
        <dbReference type="Google" id="ProtNLM"/>
    </source>
</evidence>
<dbReference type="GeneID" id="95401159"/>
<reference evidence="1 2" key="1">
    <citation type="submission" date="2018-07" db="EMBL/GenBank/DDBJ databases">
        <title>The molecular basis for the intramolecular migration of carboxyl group in the catabolism of para-hydroxybenzoate via gentisate.</title>
        <authorList>
            <person name="Zhao H."/>
            <person name="Xu Y."/>
            <person name="Lin S."/>
            <person name="Spain J.C."/>
            <person name="Zhou N.-Y."/>
        </authorList>
    </citation>
    <scope>NUCLEOTIDE SEQUENCE [LARGE SCALE GENOMIC DNA]</scope>
    <source>
        <strain evidence="1 2">PHB-7a</strain>
    </source>
</reference>